<evidence type="ECO:0000256" key="4">
    <source>
        <dbReference type="ARBA" id="ARBA00023125"/>
    </source>
</evidence>
<evidence type="ECO:0000256" key="5">
    <source>
        <dbReference type="ARBA" id="ARBA00023163"/>
    </source>
</evidence>
<dbReference type="STRING" id="76728.AQ490_09365"/>
<keyword evidence="9" id="KW-1185">Reference proteome</keyword>
<dbReference type="CDD" id="cd06171">
    <property type="entry name" value="Sigma70_r4"/>
    <property type="match status" value="1"/>
</dbReference>
<dbReference type="NCBIfam" id="TIGR02937">
    <property type="entry name" value="sigma70-ECF"/>
    <property type="match status" value="1"/>
</dbReference>
<keyword evidence="5" id="KW-0804">Transcription</keyword>
<dbReference type="GO" id="GO:0006352">
    <property type="term" value="P:DNA-templated transcription initiation"/>
    <property type="evidence" value="ECO:0007669"/>
    <property type="project" value="InterPro"/>
</dbReference>
<dbReference type="InterPro" id="IPR039425">
    <property type="entry name" value="RNA_pol_sigma-70-like"/>
</dbReference>
<evidence type="ECO:0000313" key="8">
    <source>
        <dbReference type="EMBL" id="KRV46963.1"/>
    </source>
</evidence>
<evidence type="ECO:0000259" key="6">
    <source>
        <dbReference type="Pfam" id="PF04542"/>
    </source>
</evidence>
<dbReference type="NCBIfam" id="TIGR02983">
    <property type="entry name" value="SigE-fam_strep"/>
    <property type="match status" value="1"/>
</dbReference>
<dbReference type="Pfam" id="PF04542">
    <property type="entry name" value="Sigma70_r2"/>
    <property type="match status" value="1"/>
</dbReference>
<dbReference type="EMBL" id="LLZU01000038">
    <property type="protein sequence ID" value="KRV46963.1"/>
    <property type="molecule type" value="Genomic_DNA"/>
</dbReference>
<dbReference type="Proteomes" id="UP000050867">
    <property type="component" value="Unassembled WGS sequence"/>
</dbReference>
<gene>
    <name evidence="8" type="ORF">AQ490_09365</name>
</gene>
<protein>
    <submittedName>
        <fullName evidence="8">RNA polymerase subunit sigma-24</fullName>
    </submittedName>
</protein>
<comment type="caution">
    <text evidence="8">The sequence shown here is derived from an EMBL/GenBank/DDBJ whole genome shotgun (WGS) entry which is preliminary data.</text>
</comment>
<name>A0A0T6LLH2_WENVI</name>
<dbReference type="Gene3D" id="1.10.10.10">
    <property type="entry name" value="Winged helix-like DNA-binding domain superfamily/Winged helix DNA-binding domain"/>
    <property type="match status" value="1"/>
</dbReference>
<proteinExistence type="inferred from homology"/>
<dbReference type="GO" id="GO:0003677">
    <property type="term" value="F:DNA binding"/>
    <property type="evidence" value="ECO:0007669"/>
    <property type="project" value="UniProtKB-KW"/>
</dbReference>
<dbReference type="SUPFAM" id="SSF88946">
    <property type="entry name" value="Sigma2 domain of RNA polymerase sigma factors"/>
    <property type="match status" value="1"/>
</dbReference>
<evidence type="ECO:0000256" key="3">
    <source>
        <dbReference type="ARBA" id="ARBA00023082"/>
    </source>
</evidence>
<dbReference type="InterPro" id="IPR007627">
    <property type="entry name" value="RNA_pol_sigma70_r2"/>
</dbReference>
<dbReference type="InterPro" id="IPR013325">
    <property type="entry name" value="RNA_pol_sigma_r2"/>
</dbReference>
<evidence type="ECO:0000256" key="2">
    <source>
        <dbReference type="ARBA" id="ARBA00023015"/>
    </source>
</evidence>
<feature type="domain" description="RNA polymerase sigma-70 region 2" evidence="6">
    <location>
        <begin position="2"/>
        <end position="57"/>
    </location>
</feature>
<dbReference type="Pfam" id="PF08281">
    <property type="entry name" value="Sigma70_r4_2"/>
    <property type="match status" value="1"/>
</dbReference>
<feature type="domain" description="RNA polymerase sigma factor 70 region 4 type 2" evidence="7">
    <location>
        <begin position="82"/>
        <end position="134"/>
    </location>
</feature>
<dbReference type="eggNOG" id="COG1595">
    <property type="taxonomic scope" value="Bacteria"/>
</dbReference>
<dbReference type="InterPro" id="IPR013249">
    <property type="entry name" value="RNA_pol_sigma70_r4_t2"/>
</dbReference>
<keyword evidence="4" id="KW-0238">DNA-binding</keyword>
<evidence type="ECO:0000259" key="7">
    <source>
        <dbReference type="Pfam" id="PF08281"/>
    </source>
</evidence>
<evidence type="ECO:0000256" key="1">
    <source>
        <dbReference type="ARBA" id="ARBA00010641"/>
    </source>
</evidence>
<organism evidence="8 9">
    <name type="scientific">Wenjunlia vitaminophila</name>
    <name type="common">Streptomyces vitaminophilus</name>
    <dbReference type="NCBI Taxonomy" id="76728"/>
    <lineage>
        <taxon>Bacteria</taxon>
        <taxon>Bacillati</taxon>
        <taxon>Actinomycetota</taxon>
        <taxon>Actinomycetes</taxon>
        <taxon>Kitasatosporales</taxon>
        <taxon>Streptomycetaceae</taxon>
        <taxon>Wenjunlia</taxon>
    </lineage>
</organism>
<keyword evidence="2" id="KW-0805">Transcription regulation</keyword>
<dbReference type="GO" id="GO:0016987">
    <property type="term" value="F:sigma factor activity"/>
    <property type="evidence" value="ECO:0007669"/>
    <property type="project" value="UniProtKB-KW"/>
</dbReference>
<sequence>MRTAYLLTGQLASAEDLVQTTLAKAWSVWSRIEDDPDPYVRTVMVNTHRRWWRRLWRGELPTGEFPDRAGHGDAMTAVDERDVLWQALRRLPRGQRTVLVLRYFEDLTEAETARVMGCSVGTVKKQASKALSRLRGDASVMGTAPVKPSVTATRS</sequence>
<comment type="similarity">
    <text evidence="1">Belongs to the sigma-70 factor family. ECF subfamily.</text>
</comment>
<dbReference type="InterPro" id="IPR036388">
    <property type="entry name" value="WH-like_DNA-bd_sf"/>
</dbReference>
<keyword evidence="3" id="KW-0731">Sigma factor</keyword>
<dbReference type="AlphaFoldDB" id="A0A0T6LLH2"/>
<dbReference type="InterPro" id="IPR014284">
    <property type="entry name" value="RNA_pol_sigma-70_dom"/>
</dbReference>
<accession>A0A0T6LLH2</accession>
<dbReference type="Gene3D" id="1.10.1740.10">
    <property type="match status" value="1"/>
</dbReference>
<dbReference type="PANTHER" id="PTHR43133:SF50">
    <property type="entry name" value="ECF RNA POLYMERASE SIGMA FACTOR SIGM"/>
    <property type="match status" value="1"/>
</dbReference>
<dbReference type="SUPFAM" id="SSF88659">
    <property type="entry name" value="Sigma3 and sigma4 domains of RNA polymerase sigma factors"/>
    <property type="match status" value="1"/>
</dbReference>
<dbReference type="InterPro" id="IPR013324">
    <property type="entry name" value="RNA_pol_sigma_r3/r4-like"/>
</dbReference>
<dbReference type="PANTHER" id="PTHR43133">
    <property type="entry name" value="RNA POLYMERASE ECF-TYPE SIGMA FACTO"/>
    <property type="match status" value="1"/>
</dbReference>
<dbReference type="InterPro" id="IPR014325">
    <property type="entry name" value="RNA_pol_sigma-E_actinobac"/>
</dbReference>
<evidence type="ECO:0000313" key="9">
    <source>
        <dbReference type="Proteomes" id="UP000050867"/>
    </source>
</evidence>
<reference evidence="8 9" key="1">
    <citation type="submission" date="2015-10" db="EMBL/GenBank/DDBJ databases">
        <title>Draft genome sequence of pyrrolomycin-producing Streptomyces vitaminophilus.</title>
        <authorList>
            <person name="Graham D.E."/>
            <person name="Mahan K.M."/>
            <person name="Klingeman D.M."/>
            <person name="Hettich R.L."/>
            <person name="Parry R.J."/>
        </authorList>
    </citation>
    <scope>NUCLEOTIDE SEQUENCE [LARGE SCALE GENOMIC DNA]</scope>
    <source>
        <strain evidence="8 9">ATCC 31673</strain>
    </source>
</reference>